<dbReference type="SMART" id="SM00895">
    <property type="entry name" value="FCD"/>
    <property type="match status" value="1"/>
</dbReference>
<evidence type="ECO:0000256" key="2">
    <source>
        <dbReference type="ARBA" id="ARBA00023125"/>
    </source>
</evidence>
<dbReference type="InterPro" id="IPR011711">
    <property type="entry name" value="GntR_C"/>
</dbReference>
<evidence type="ECO:0000256" key="1">
    <source>
        <dbReference type="ARBA" id="ARBA00023015"/>
    </source>
</evidence>
<dbReference type="Gene3D" id="1.20.120.530">
    <property type="entry name" value="GntR ligand-binding domain-like"/>
    <property type="match status" value="1"/>
</dbReference>
<sequence length="315" mass="35788">MDERIQGGALRMNMDVERSTEGEIGLSSLQAEVAHKMVSLISAARWNIGDRLSDVAIAKELRVSRSPVRQVLNLLVKQGIVSQTPNRGYQLHRIPEPNELNDNLLPPPSESEELYRRLMSARASGAVGDEVSETELADQLGATRGAVRRVLMRFATEGLAERLPGHGWRFAESLDNERAVNESYAFRLVIECGALSQPDYMPDLNQLAALQREQIEISVLPIRSLTRDLWFNANANFHETIVSWANNRFFTQSVRWQNYLRRMTEYSDFDRLGEERIRRACRDHLGILEAIENKDFEFAAALLKRHISRSGAEDV</sequence>
<organism evidence="5 6">
    <name type="scientific">Brucella intermedia 229E</name>
    <dbReference type="NCBI Taxonomy" id="1337887"/>
    <lineage>
        <taxon>Bacteria</taxon>
        <taxon>Pseudomonadati</taxon>
        <taxon>Pseudomonadota</taxon>
        <taxon>Alphaproteobacteria</taxon>
        <taxon>Hyphomicrobiales</taxon>
        <taxon>Brucellaceae</taxon>
        <taxon>Brucella/Ochrobactrum group</taxon>
        <taxon>Brucella</taxon>
    </lineage>
</organism>
<gene>
    <name evidence="5" type="ORF">Q644_08270</name>
</gene>
<keyword evidence="3" id="KW-0804">Transcription</keyword>
<evidence type="ECO:0000259" key="4">
    <source>
        <dbReference type="PROSITE" id="PS50949"/>
    </source>
</evidence>
<dbReference type="GO" id="GO:0003700">
    <property type="term" value="F:DNA-binding transcription factor activity"/>
    <property type="evidence" value="ECO:0007669"/>
    <property type="project" value="InterPro"/>
</dbReference>
<dbReference type="InterPro" id="IPR036388">
    <property type="entry name" value="WH-like_DNA-bd_sf"/>
</dbReference>
<comment type="caution">
    <text evidence="5">The sequence shown here is derived from an EMBL/GenBank/DDBJ whole genome shotgun (WGS) entry which is preliminary data.</text>
</comment>
<dbReference type="Pfam" id="PF00392">
    <property type="entry name" value="GntR"/>
    <property type="match status" value="2"/>
</dbReference>
<dbReference type="PROSITE" id="PS50949">
    <property type="entry name" value="HTH_GNTR"/>
    <property type="match status" value="1"/>
</dbReference>
<evidence type="ECO:0000313" key="6">
    <source>
        <dbReference type="Proteomes" id="UP000016842"/>
    </source>
</evidence>
<dbReference type="EMBL" id="ASXJ01000353">
    <property type="protein sequence ID" value="ERL99893.1"/>
    <property type="molecule type" value="Genomic_DNA"/>
</dbReference>
<dbReference type="PANTHER" id="PTHR43537:SF49">
    <property type="entry name" value="TRANSCRIPTIONAL REGULATORY PROTEIN"/>
    <property type="match status" value="1"/>
</dbReference>
<feature type="domain" description="HTH gntR-type" evidence="4">
    <location>
        <begin position="27"/>
        <end position="94"/>
    </location>
</feature>
<dbReference type="PANTHER" id="PTHR43537">
    <property type="entry name" value="TRANSCRIPTIONAL REGULATOR, GNTR FAMILY"/>
    <property type="match status" value="1"/>
</dbReference>
<evidence type="ECO:0000313" key="5">
    <source>
        <dbReference type="EMBL" id="ERL99893.1"/>
    </source>
</evidence>
<proteinExistence type="predicted"/>
<dbReference type="GO" id="GO:0003677">
    <property type="term" value="F:DNA binding"/>
    <property type="evidence" value="ECO:0007669"/>
    <property type="project" value="UniProtKB-KW"/>
</dbReference>
<dbReference type="InterPro" id="IPR000524">
    <property type="entry name" value="Tscrpt_reg_HTH_GntR"/>
</dbReference>
<accession>U4V5G5</accession>
<reference evidence="5 6" key="1">
    <citation type="journal article" date="2014" name="FEMS Microbiol. Lett.">
        <title>Genome sequencing analysis reveals virulence-related gene content of Ochrobactrum intermedium strain 229E, a urease-positive strain isolated from the human gastric niche.</title>
        <authorList>
            <person name="Kulkarni G.J."/>
            <person name="Shetty S."/>
            <person name="Dharne M.S."/>
            <person name="Shouche Y.S."/>
        </authorList>
    </citation>
    <scope>NUCLEOTIDE SEQUENCE [LARGE SCALE GENOMIC DNA]</scope>
    <source>
        <strain evidence="5 6">229E</strain>
    </source>
</reference>
<dbReference type="SUPFAM" id="SSF46785">
    <property type="entry name" value="Winged helix' DNA-binding domain"/>
    <property type="match status" value="2"/>
</dbReference>
<dbReference type="Pfam" id="PF07729">
    <property type="entry name" value="FCD"/>
    <property type="match status" value="1"/>
</dbReference>
<dbReference type="AlphaFoldDB" id="U4V5G5"/>
<dbReference type="InterPro" id="IPR036390">
    <property type="entry name" value="WH_DNA-bd_sf"/>
</dbReference>
<dbReference type="Proteomes" id="UP000016842">
    <property type="component" value="Unassembled WGS sequence"/>
</dbReference>
<evidence type="ECO:0000256" key="3">
    <source>
        <dbReference type="ARBA" id="ARBA00023163"/>
    </source>
</evidence>
<protein>
    <submittedName>
        <fullName evidence="5">Transcriptional regulator</fullName>
    </submittedName>
</protein>
<dbReference type="SUPFAM" id="SSF48008">
    <property type="entry name" value="GntR ligand-binding domain-like"/>
    <property type="match status" value="1"/>
</dbReference>
<dbReference type="PATRIC" id="fig|1337887.3.peg.5091"/>
<keyword evidence="1" id="KW-0805">Transcription regulation</keyword>
<name>U4V5G5_9HYPH</name>
<dbReference type="InterPro" id="IPR008920">
    <property type="entry name" value="TF_FadR/GntR_C"/>
</dbReference>
<keyword evidence="2" id="KW-0238">DNA-binding</keyword>
<dbReference type="SMART" id="SM00345">
    <property type="entry name" value="HTH_GNTR"/>
    <property type="match status" value="2"/>
</dbReference>
<dbReference type="Gene3D" id="1.10.10.10">
    <property type="entry name" value="Winged helix-like DNA-binding domain superfamily/Winged helix DNA-binding domain"/>
    <property type="match status" value="2"/>
</dbReference>